<keyword evidence="5" id="KW-0732">Signal</keyword>
<dbReference type="Gene3D" id="3.40.1210.10">
    <property type="entry name" value="Survival protein SurE-like phosphatase/nucleotidase"/>
    <property type="match status" value="1"/>
</dbReference>
<evidence type="ECO:0000256" key="5">
    <source>
        <dbReference type="SAM" id="SignalP"/>
    </source>
</evidence>
<feature type="chain" id="PRO_5046891511" description="Survival protein SurE-like phosphatase/nucleotidase domain-containing protein" evidence="5">
    <location>
        <begin position="22"/>
        <end position="374"/>
    </location>
</feature>
<comment type="caution">
    <text evidence="7">The sequence shown here is derived from an EMBL/GenBank/DDBJ whole genome shotgun (WGS) entry which is preliminary data.</text>
</comment>
<name>A0ABR0E6N7_ZASCE</name>
<evidence type="ECO:0000256" key="3">
    <source>
        <dbReference type="ARBA" id="ARBA00022801"/>
    </source>
</evidence>
<reference evidence="7 8" key="1">
    <citation type="journal article" date="2023" name="G3 (Bethesda)">
        <title>A chromosome-level genome assembly of Zasmidium syzygii isolated from banana leaves.</title>
        <authorList>
            <person name="van Westerhoven A.C."/>
            <person name="Mehrabi R."/>
            <person name="Talebi R."/>
            <person name="Steentjes M.B.F."/>
            <person name="Corcolon B."/>
            <person name="Chong P.A."/>
            <person name="Kema G.H.J."/>
            <person name="Seidl M.F."/>
        </authorList>
    </citation>
    <scope>NUCLEOTIDE SEQUENCE [LARGE SCALE GENOMIC DNA]</scope>
    <source>
        <strain evidence="7 8">P124</strain>
    </source>
</reference>
<protein>
    <recommendedName>
        <fullName evidence="6">Survival protein SurE-like phosphatase/nucleotidase domain-containing protein</fullName>
    </recommendedName>
</protein>
<feature type="signal peptide" evidence="5">
    <location>
        <begin position="1"/>
        <end position="21"/>
    </location>
</feature>
<feature type="domain" description="Survival protein SurE-like phosphatase/nucleotidase" evidence="6">
    <location>
        <begin position="24"/>
        <end position="229"/>
    </location>
</feature>
<keyword evidence="8" id="KW-1185">Reference proteome</keyword>
<dbReference type="InterPro" id="IPR036523">
    <property type="entry name" value="SurE-like_sf"/>
</dbReference>
<evidence type="ECO:0000313" key="7">
    <source>
        <dbReference type="EMBL" id="KAK4496881.1"/>
    </source>
</evidence>
<dbReference type="PANTHER" id="PTHR30457">
    <property type="entry name" value="5'-NUCLEOTIDASE SURE"/>
    <property type="match status" value="1"/>
</dbReference>
<accession>A0ABR0E6N7</accession>
<feature type="compositionally biased region" description="Gly residues" evidence="4">
    <location>
        <begin position="346"/>
        <end position="357"/>
    </location>
</feature>
<dbReference type="InterPro" id="IPR002828">
    <property type="entry name" value="SurE-like_Pase/nucleotidase"/>
</dbReference>
<dbReference type="Proteomes" id="UP001305779">
    <property type="component" value="Unassembled WGS sequence"/>
</dbReference>
<evidence type="ECO:0000259" key="6">
    <source>
        <dbReference type="Pfam" id="PF01975"/>
    </source>
</evidence>
<evidence type="ECO:0000256" key="2">
    <source>
        <dbReference type="ARBA" id="ARBA00022723"/>
    </source>
</evidence>
<keyword evidence="3" id="KW-0378">Hydrolase</keyword>
<comment type="similarity">
    <text evidence="1">Belongs to the SurE nucleotidase family.</text>
</comment>
<dbReference type="EMBL" id="JAXOVC010000009">
    <property type="protein sequence ID" value="KAK4496881.1"/>
    <property type="molecule type" value="Genomic_DNA"/>
</dbReference>
<organism evidence="7 8">
    <name type="scientific">Zasmidium cellare</name>
    <name type="common">Wine cellar mold</name>
    <name type="synonym">Racodium cellare</name>
    <dbReference type="NCBI Taxonomy" id="395010"/>
    <lineage>
        <taxon>Eukaryota</taxon>
        <taxon>Fungi</taxon>
        <taxon>Dikarya</taxon>
        <taxon>Ascomycota</taxon>
        <taxon>Pezizomycotina</taxon>
        <taxon>Dothideomycetes</taxon>
        <taxon>Dothideomycetidae</taxon>
        <taxon>Mycosphaerellales</taxon>
        <taxon>Mycosphaerellaceae</taxon>
        <taxon>Zasmidium</taxon>
    </lineage>
</organism>
<gene>
    <name evidence="7" type="ORF">PRZ48_011330</name>
</gene>
<evidence type="ECO:0000256" key="4">
    <source>
        <dbReference type="SAM" id="MobiDB-lite"/>
    </source>
</evidence>
<dbReference type="PANTHER" id="PTHR30457:SF0">
    <property type="entry name" value="PHOSPHATASE, PUTATIVE (AFU_ORTHOLOGUE AFUA_4G01070)-RELATED"/>
    <property type="match status" value="1"/>
</dbReference>
<evidence type="ECO:0000256" key="1">
    <source>
        <dbReference type="ARBA" id="ARBA00011062"/>
    </source>
</evidence>
<sequence>MRFSITAAATTALALSSQSSALNILLGNDDGFAAANVRETYRLLKQEGHNVVLVASADNQSGMGGRAVFTNNASLAVNSEYNIIPAGAPSIGTDPNDHNIWYYNGTPAACAFVALDYVIPNFTNFSQPDLVIAGPNFGTNLGPFLYTLSGTAGYTYSSVGRGYPAIAFSGGNAEQRSYQWINQTTASGHPDPATIQAQLALKVVNALIKSTPRGERLLPLGYGISVNTPFITSLTNDTCIDPPFVQTRLTGGADYDIAAYNATSKTFTYRNIVPPGGNQCINGDCSLPGETNILNTGCQSSISVFTVDYDAPLGKAQTDVRSRLTSIAPYNGTGGGNGSQPPHWGPPGGWGPPGSWGPGGYPPRHHWSARWNME</sequence>
<dbReference type="SUPFAM" id="SSF64167">
    <property type="entry name" value="SurE-like"/>
    <property type="match status" value="1"/>
</dbReference>
<evidence type="ECO:0000313" key="8">
    <source>
        <dbReference type="Proteomes" id="UP001305779"/>
    </source>
</evidence>
<keyword evidence="2" id="KW-0479">Metal-binding</keyword>
<proteinExistence type="inferred from homology"/>
<dbReference type="Pfam" id="PF01975">
    <property type="entry name" value="SurE"/>
    <property type="match status" value="1"/>
</dbReference>
<dbReference type="InterPro" id="IPR030048">
    <property type="entry name" value="SurE"/>
</dbReference>
<feature type="region of interest" description="Disordered" evidence="4">
    <location>
        <begin position="326"/>
        <end position="357"/>
    </location>
</feature>